<dbReference type="NCBIfam" id="NF005164">
    <property type="entry name" value="PRK06638.1-4"/>
    <property type="match status" value="1"/>
</dbReference>
<feature type="region of interest" description="Disordered" evidence="3">
    <location>
        <begin position="1"/>
        <end position="21"/>
    </location>
</feature>
<reference evidence="4" key="1">
    <citation type="submission" date="2016-09" db="EMBL/GenBank/DDBJ databases">
        <authorList>
            <person name="Capua I."/>
            <person name="De Benedictis P."/>
            <person name="Joannis T."/>
            <person name="Lombin L.H."/>
            <person name="Cattoli G."/>
        </authorList>
    </citation>
    <scope>NUCLEOTIDE SEQUENCE</scope>
    <source>
        <strain evidence="4">B9</strain>
    </source>
</reference>
<evidence type="ECO:0000256" key="3">
    <source>
        <dbReference type="SAM" id="MobiDB-lite"/>
    </source>
</evidence>
<feature type="transmembrane region" description="Helical" evidence="2">
    <location>
        <begin position="175"/>
        <end position="198"/>
    </location>
</feature>
<sequence>MQGANARMPQERATRGVACAGRPREDPIGTMELTTTIFYVFALVLVLSALKVITAKNPVHSALFLVLSFFTAAAIWMLLKAEFLAILLVLVYVGAVMVLFLFVVMMIDIDIEHLRRDFWTYVPMASVVGALIIAEMAIVLVRNFIGTTTPVVANGSQEPGYSNSAALGKVIYTDYIYAFEVAGIILLVAIIAAVALTLRRRKDVKAQDVSAQLRTRRDDRVRLVPMQSEGQTQQTEAAAAANKN</sequence>
<dbReference type="InterPro" id="IPR042106">
    <property type="entry name" value="Nuo/plastoQ_OxRdtase_6_NuoJ"/>
</dbReference>
<feature type="transmembrane region" description="Helical" evidence="2">
    <location>
        <begin position="85"/>
        <end position="106"/>
    </location>
</feature>
<dbReference type="GO" id="GO:0008137">
    <property type="term" value="F:NADH dehydrogenase (ubiquinone) activity"/>
    <property type="evidence" value="ECO:0007669"/>
    <property type="project" value="UniProtKB-UniRule"/>
</dbReference>
<gene>
    <name evidence="4" type="primary">nuoJ</name>
    <name evidence="4" type="ORF">CNECB9_4980038</name>
</gene>
<comment type="similarity">
    <text evidence="1 2">Belongs to the complex I subunit 6 family.</text>
</comment>
<keyword evidence="2" id="KW-0874">Quinone</keyword>
<keyword evidence="4" id="KW-0560">Oxidoreductase</keyword>
<dbReference type="Gene3D" id="1.20.120.1200">
    <property type="entry name" value="NADH-ubiquinone/plastoquinone oxidoreductase chain 6, subunit NuoJ"/>
    <property type="match status" value="1"/>
</dbReference>
<keyword evidence="2" id="KW-0520">NAD</keyword>
<dbReference type="GO" id="GO:0005886">
    <property type="term" value="C:plasma membrane"/>
    <property type="evidence" value="ECO:0007669"/>
    <property type="project" value="UniProtKB-SubCell"/>
</dbReference>
<comment type="catalytic activity">
    <reaction evidence="2">
        <text>a quinone + NADH + 5 H(+)(in) = a quinol + NAD(+) + 4 H(+)(out)</text>
        <dbReference type="Rhea" id="RHEA:57888"/>
        <dbReference type="ChEBI" id="CHEBI:15378"/>
        <dbReference type="ChEBI" id="CHEBI:24646"/>
        <dbReference type="ChEBI" id="CHEBI:57540"/>
        <dbReference type="ChEBI" id="CHEBI:57945"/>
        <dbReference type="ChEBI" id="CHEBI:132124"/>
    </reaction>
</comment>
<name>A0A1K0INB1_CUPNE</name>
<proteinExistence type="inferred from homology"/>
<dbReference type="InterPro" id="IPR001457">
    <property type="entry name" value="NADH_UbQ/plastoQ_OxRdtase_su6"/>
</dbReference>
<dbReference type="EC" id="7.1.1.-" evidence="2"/>
<organism evidence="4">
    <name type="scientific">Cupriavidus necator</name>
    <name type="common">Alcaligenes eutrophus</name>
    <name type="synonym">Ralstonia eutropha</name>
    <dbReference type="NCBI Taxonomy" id="106590"/>
    <lineage>
        <taxon>Bacteria</taxon>
        <taxon>Pseudomonadati</taxon>
        <taxon>Pseudomonadota</taxon>
        <taxon>Betaproteobacteria</taxon>
        <taxon>Burkholderiales</taxon>
        <taxon>Burkholderiaceae</taxon>
        <taxon>Cupriavidus</taxon>
    </lineage>
</organism>
<keyword evidence="2" id="KW-1133">Transmembrane helix</keyword>
<dbReference type="GO" id="GO:0048038">
    <property type="term" value="F:quinone binding"/>
    <property type="evidence" value="ECO:0007669"/>
    <property type="project" value="UniProtKB-UniRule"/>
</dbReference>
<evidence type="ECO:0000313" key="4">
    <source>
        <dbReference type="EMBL" id="SCU90282.1"/>
    </source>
</evidence>
<evidence type="ECO:0000256" key="2">
    <source>
        <dbReference type="RuleBase" id="RU004429"/>
    </source>
</evidence>
<keyword evidence="2" id="KW-0472">Membrane</keyword>
<accession>A0A1K0INB1</accession>
<keyword evidence="2" id="KW-0812">Transmembrane</keyword>
<dbReference type="EMBL" id="FMSH01000443">
    <property type="protein sequence ID" value="SCU90282.1"/>
    <property type="molecule type" value="Genomic_DNA"/>
</dbReference>
<feature type="transmembrane region" description="Helical" evidence="2">
    <location>
        <begin position="118"/>
        <end position="141"/>
    </location>
</feature>
<comment type="function">
    <text evidence="2">NDH-1 shuttles electrons from NADH, via FMN and iron-sulfur (Fe-S) centers, to quinones in the respiratory chain. Couples the redox reaction to proton translocation (for every two electrons transferred, four hydrogen ions are translocated across the cytoplasmic membrane), and thus conserves the redox energy in a proton gradient.</text>
</comment>
<dbReference type="PANTHER" id="PTHR33269:SF17">
    <property type="entry name" value="NADH-UBIQUINONE OXIDOREDUCTASE CHAIN 6"/>
    <property type="match status" value="1"/>
</dbReference>
<dbReference type="GO" id="GO:0016491">
    <property type="term" value="F:oxidoreductase activity"/>
    <property type="evidence" value="ECO:0007669"/>
    <property type="project" value="UniProtKB-KW"/>
</dbReference>
<dbReference type="Pfam" id="PF00499">
    <property type="entry name" value="Oxidored_q3"/>
    <property type="match status" value="1"/>
</dbReference>
<evidence type="ECO:0000256" key="1">
    <source>
        <dbReference type="ARBA" id="ARBA00005698"/>
    </source>
</evidence>
<dbReference type="PANTHER" id="PTHR33269">
    <property type="entry name" value="NADH-UBIQUINONE OXIDOREDUCTASE CHAIN 6"/>
    <property type="match status" value="1"/>
</dbReference>
<comment type="subcellular location">
    <subcellularLocation>
        <location evidence="2">Cell membrane</location>
        <topology evidence="2">Multi-pass membrane protein</topology>
    </subcellularLocation>
</comment>
<dbReference type="AlphaFoldDB" id="A0A1K0INB1"/>
<protein>
    <recommendedName>
        <fullName evidence="2">NADH-quinone oxidoreductase subunit J</fullName>
        <ecNumber evidence="2">7.1.1.-</ecNumber>
    </recommendedName>
</protein>
<keyword evidence="2" id="KW-1003">Cell membrane</keyword>
<feature type="transmembrane region" description="Helical" evidence="2">
    <location>
        <begin position="33"/>
        <end position="50"/>
    </location>
</feature>
<feature type="transmembrane region" description="Helical" evidence="2">
    <location>
        <begin position="62"/>
        <end position="79"/>
    </location>
</feature>